<dbReference type="EMBL" id="JAAOZQ010000012">
    <property type="protein sequence ID" value="KAF7528142.1"/>
    <property type="molecule type" value="Genomic_DNA"/>
</dbReference>
<sequence>MSKSENFSEAVSPVLRLRPVAQSEEVEPEPWKGTVHLDGPMVPHPSFLREYPSEDRARSNYVTGITKDEYREQWKNKRAELYQQIRALKKTREIGSPEILALEVTYPPVDMTQRDGRTDDDLESALERYYVGAQ</sequence>
<proteinExistence type="predicted"/>
<feature type="non-terminal residue" evidence="1">
    <location>
        <position position="134"/>
    </location>
</feature>
<organism evidence="1 2">
    <name type="scientific">Penicillium crustosum</name>
    <name type="common">Blue mold fungus</name>
    <dbReference type="NCBI Taxonomy" id="36656"/>
    <lineage>
        <taxon>Eukaryota</taxon>
        <taxon>Fungi</taxon>
        <taxon>Dikarya</taxon>
        <taxon>Ascomycota</taxon>
        <taxon>Pezizomycotina</taxon>
        <taxon>Eurotiomycetes</taxon>
        <taxon>Eurotiomycetidae</taxon>
        <taxon>Eurotiales</taxon>
        <taxon>Aspergillaceae</taxon>
        <taxon>Penicillium</taxon>
    </lineage>
</organism>
<protein>
    <submittedName>
        <fullName evidence="1">Uncharacterized protein</fullName>
    </submittedName>
</protein>
<name>A0A9P5GUJ6_PENCR</name>
<gene>
    <name evidence="1" type="ORF">PCG10_001430</name>
</gene>
<dbReference type="AlphaFoldDB" id="A0A9P5GUJ6"/>
<keyword evidence="2" id="KW-1185">Reference proteome</keyword>
<accession>A0A9P5GUJ6</accession>
<reference evidence="1" key="1">
    <citation type="submission" date="2020-02" db="EMBL/GenBank/DDBJ databases">
        <authorList>
            <person name="Lichtner F.J."/>
        </authorList>
    </citation>
    <scope>NUCLEOTIDE SEQUENCE</scope>
    <source>
        <strain evidence="1">G10</strain>
    </source>
</reference>
<comment type="caution">
    <text evidence="1">The sequence shown here is derived from an EMBL/GenBank/DDBJ whole genome shotgun (WGS) entry which is preliminary data.</text>
</comment>
<dbReference type="Proteomes" id="UP000701341">
    <property type="component" value="Unassembled WGS sequence"/>
</dbReference>
<evidence type="ECO:0000313" key="2">
    <source>
        <dbReference type="Proteomes" id="UP000701341"/>
    </source>
</evidence>
<evidence type="ECO:0000313" key="1">
    <source>
        <dbReference type="EMBL" id="KAF7528142.1"/>
    </source>
</evidence>